<keyword evidence="1" id="KW-0805">Transcription regulation</keyword>
<feature type="domain" description="HTH deoR-type" evidence="3">
    <location>
        <begin position="3"/>
        <end position="62"/>
    </location>
</feature>
<evidence type="ECO:0000259" key="3">
    <source>
        <dbReference type="PROSITE" id="PS51000"/>
    </source>
</evidence>
<dbReference type="InterPro" id="IPR036388">
    <property type="entry name" value="WH-like_DNA-bd_sf"/>
</dbReference>
<dbReference type="PROSITE" id="PS51000">
    <property type="entry name" value="HTH_DEOR_2"/>
    <property type="match status" value="1"/>
</dbReference>
<dbReference type="InterPro" id="IPR013196">
    <property type="entry name" value="HTH_11"/>
</dbReference>
<dbReference type="PIRSF" id="PIRSF016838">
    <property type="entry name" value="PafC"/>
    <property type="match status" value="1"/>
</dbReference>
<evidence type="ECO:0000256" key="2">
    <source>
        <dbReference type="ARBA" id="ARBA00023163"/>
    </source>
</evidence>
<evidence type="ECO:0000313" key="4">
    <source>
        <dbReference type="EMBL" id="QQP11646.1"/>
    </source>
</evidence>
<dbReference type="PANTHER" id="PTHR34580:SF8">
    <property type="entry name" value="WYL DOMAIN-CONTAINING PROTEIN"/>
    <property type="match status" value="1"/>
</dbReference>
<dbReference type="PANTHER" id="PTHR34580">
    <property type="match status" value="1"/>
</dbReference>
<protein>
    <submittedName>
        <fullName evidence="4">YafY family transcriptional regulator</fullName>
    </submittedName>
</protein>
<dbReference type="InterPro" id="IPR026881">
    <property type="entry name" value="WYL_dom"/>
</dbReference>
<organism evidence="4 5">
    <name type="scientific">Lysinibacillus agricola</name>
    <dbReference type="NCBI Taxonomy" id="2590012"/>
    <lineage>
        <taxon>Bacteria</taxon>
        <taxon>Bacillati</taxon>
        <taxon>Bacillota</taxon>
        <taxon>Bacilli</taxon>
        <taxon>Bacillales</taxon>
        <taxon>Bacillaceae</taxon>
        <taxon>Lysinibacillus</taxon>
    </lineage>
</organism>
<evidence type="ECO:0000313" key="5">
    <source>
        <dbReference type="Proteomes" id="UP000596049"/>
    </source>
</evidence>
<keyword evidence="5" id="KW-1185">Reference proteome</keyword>
<dbReference type="InterPro" id="IPR036390">
    <property type="entry name" value="WH_DNA-bd_sf"/>
</dbReference>
<dbReference type="Gene3D" id="1.10.10.10">
    <property type="entry name" value="Winged helix-like DNA-binding domain superfamily/Winged helix DNA-binding domain"/>
    <property type="match status" value="1"/>
</dbReference>
<sequence length="303" mass="35310">MKKIERILSVIVLLLENEILSTAKLAERFNVSKRTIFRDIETIENAGFPIISVPGSKGGFSLLPSFKLRTLTYNNKEKQDILTAINVKDELLGITNQQSTIKEKISLMYEGNDSQPNQFSVKSPTVHRPEIEKSIQQKLGTIESSLRNNEKLGIVYVDSYGNFTKRTVHPYELSLLNGSWYLFAFCETREDFRYFKITRIRQIENLKTVFKKTIVTNKKWLQSENMIVQLKFKRESLGMLYDYYLEEEIEVQENHIIVSFHSLNLFTILPQLLVFGNDVQVIHPPMLRKQHKLIIENLAKTYK</sequence>
<dbReference type="EMBL" id="CP067341">
    <property type="protein sequence ID" value="QQP11646.1"/>
    <property type="molecule type" value="Genomic_DNA"/>
</dbReference>
<gene>
    <name evidence="4" type="ORF">FJQ98_21035</name>
</gene>
<dbReference type="Proteomes" id="UP000596049">
    <property type="component" value="Chromosome"/>
</dbReference>
<dbReference type="InterPro" id="IPR028349">
    <property type="entry name" value="PafC-like"/>
</dbReference>
<dbReference type="Pfam" id="PF08279">
    <property type="entry name" value="HTH_11"/>
    <property type="match status" value="1"/>
</dbReference>
<reference evidence="4 5" key="1">
    <citation type="submission" date="2020-01" db="EMBL/GenBank/DDBJ databases">
        <authorList>
            <person name="Liu G."/>
            <person name="Liu B."/>
        </authorList>
    </citation>
    <scope>NUCLEOTIDE SEQUENCE [LARGE SCALE GENOMIC DNA]</scope>
    <source>
        <strain evidence="4 5">FJAT-51161</strain>
    </source>
</reference>
<dbReference type="PROSITE" id="PS52050">
    <property type="entry name" value="WYL"/>
    <property type="match status" value="1"/>
</dbReference>
<dbReference type="InterPro" id="IPR051534">
    <property type="entry name" value="CBASS_pafABC_assoc_protein"/>
</dbReference>
<proteinExistence type="predicted"/>
<dbReference type="RefSeq" id="WP_053592716.1">
    <property type="nucleotide sequence ID" value="NZ_CP067341.1"/>
</dbReference>
<dbReference type="SMART" id="SM00420">
    <property type="entry name" value="HTH_DEOR"/>
    <property type="match status" value="1"/>
</dbReference>
<accession>A0ABX7APE1</accession>
<dbReference type="SUPFAM" id="SSF46785">
    <property type="entry name" value="Winged helix' DNA-binding domain"/>
    <property type="match status" value="1"/>
</dbReference>
<dbReference type="Pfam" id="PF13280">
    <property type="entry name" value="WYL"/>
    <property type="match status" value="1"/>
</dbReference>
<evidence type="ECO:0000256" key="1">
    <source>
        <dbReference type="ARBA" id="ARBA00023015"/>
    </source>
</evidence>
<keyword evidence="2" id="KW-0804">Transcription</keyword>
<name>A0ABX7APE1_9BACI</name>
<dbReference type="InterPro" id="IPR001034">
    <property type="entry name" value="DeoR_HTH"/>
</dbReference>